<dbReference type="RefSeq" id="WP_111313298.1">
    <property type="nucleotide sequence ID" value="NZ_QEQD01000008.1"/>
</dbReference>
<protein>
    <submittedName>
        <fullName evidence="2">Uncharacterized protein</fullName>
    </submittedName>
</protein>
<evidence type="ECO:0000313" key="3">
    <source>
        <dbReference type="Proteomes" id="UP000253999"/>
    </source>
</evidence>
<sequence length="203" mass="21760">MPNLLKKLLIFILINLSAFGIPSLFVSDTLTIWGALGILSTLILLGLLLKYQYDKREYKKQLEDYHDRIYWEKRKIEDSWLPRWFHEKFIGIPIIIPPVKPTSWLIGSPTTIATYGTGVALSVAGKSAPAIMTIATKLPWGTGLAKLVGTGTGGAEIASGLATLGKIVGGGMGAGTVISATAPLVLSIALAWGVSKIIEKATE</sequence>
<reference evidence="2 3" key="1">
    <citation type="submission" date="2018-05" db="EMBL/GenBank/DDBJ databases">
        <title>Draft Genome Sequences for a Diverse set of 7 Haemophilus Species.</title>
        <authorList>
            <person name="Nichols M."/>
            <person name="Topaz N."/>
            <person name="Wang X."/>
            <person name="Wang X."/>
            <person name="Boxrud D."/>
        </authorList>
    </citation>
    <scope>NUCLEOTIDE SEQUENCE [LARGE SCALE GENOMIC DNA]</scope>
    <source>
        <strain evidence="2 3">C2010039593</strain>
    </source>
</reference>
<proteinExistence type="predicted"/>
<dbReference type="Proteomes" id="UP000253999">
    <property type="component" value="Unassembled WGS sequence"/>
</dbReference>
<keyword evidence="1" id="KW-0812">Transmembrane</keyword>
<dbReference type="EMBL" id="QEQD01000008">
    <property type="protein sequence ID" value="RDF01820.1"/>
    <property type="molecule type" value="Genomic_DNA"/>
</dbReference>
<dbReference type="AlphaFoldDB" id="A0A369Z9E3"/>
<name>A0A369Z9E3_HAEPH</name>
<gene>
    <name evidence="2" type="ORF">DPV98_07750</name>
</gene>
<comment type="caution">
    <text evidence="2">The sequence shown here is derived from an EMBL/GenBank/DDBJ whole genome shotgun (WGS) entry which is preliminary data.</text>
</comment>
<feature type="transmembrane region" description="Helical" evidence="1">
    <location>
        <begin position="30"/>
        <end position="49"/>
    </location>
</feature>
<accession>A0A369Z9E3</accession>
<evidence type="ECO:0000256" key="1">
    <source>
        <dbReference type="SAM" id="Phobius"/>
    </source>
</evidence>
<organism evidence="2 3">
    <name type="scientific">Haemophilus parahaemolyticus</name>
    <dbReference type="NCBI Taxonomy" id="735"/>
    <lineage>
        <taxon>Bacteria</taxon>
        <taxon>Pseudomonadati</taxon>
        <taxon>Pseudomonadota</taxon>
        <taxon>Gammaproteobacteria</taxon>
        <taxon>Pasteurellales</taxon>
        <taxon>Pasteurellaceae</taxon>
        <taxon>Haemophilus</taxon>
    </lineage>
</organism>
<keyword evidence="1" id="KW-1133">Transmembrane helix</keyword>
<keyword evidence="1" id="KW-0472">Membrane</keyword>
<evidence type="ECO:0000313" key="2">
    <source>
        <dbReference type="EMBL" id="RDF01820.1"/>
    </source>
</evidence>